<dbReference type="Pfam" id="PF01261">
    <property type="entry name" value="AP_endonuc_2"/>
    <property type="match status" value="1"/>
</dbReference>
<feature type="domain" description="Xylose isomerase-like TIM barrel" evidence="1">
    <location>
        <begin position="20"/>
        <end position="307"/>
    </location>
</feature>
<dbReference type="PANTHER" id="PTHR12110:SF21">
    <property type="entry name" value="XYLOSE ISOMERASE-LIKE TIM BARREL DOMAIN-CONTAINING PROTEIN"/>
    <property type="match status" value="1"/>
</dbReference>
<dbReference type="InterPro" id="IPR050312">
    <property type="entry name" value="IolE/XylAMocC-like"/>
</dbReference>
<keyword evidence="3" id="KW-1185">Reference proteome</keyword>
<gene>
    <name evidence="2" type="ORF">SAMN05216285_0479</name>
</gene>
<dbReference type="eggNOG" id="arCOG01895">
    <property type="taxonomic scope" value="Archaea"/>
</dbReference>
<dbReference type="Gene3D" id="3.20.20.150">
    <property type="entry name" value="Divalent-metal-dependent TIM barrel enzymes"/>
    <property type="match status" value="1"/>
</dbReference>
<evidence type="ECO:0000259" key="1">
    <source>
        <dbReference type="Pfam" id="PF01261"/>
    </source>
</evidence>
<dbReference type="EMBL" id="FOIS01000001">
    <property type="protein sequence ID" value="SEV83350.1"/>
    <property type="molecule type" value="Genomic_DNA"/>
</dbReference>
<organism evidence="2 3">
    <name type="scientific">Natrinema salifodinae</name>
    <dbReference type="NCBI Taxonomy" id="1202768"/>
    <lineage>
        <taxon>Archaea</taxon>
        <taxon>Methanobacteriati</taxon>
        <taxon>Methanobacteriota</taxon>
        <taxon>Stenosarchaea group</taxon>
        <taxon>Halobacteria</taxon>
        <taxon>Halobacteriales</taxon>
        <taxon>Natrialbaceae</taxon>
        <taxon>Natrinema</taxon>
    </lineage>
</organism>
<dbReference type="RefSeq" id="WP_049992063.1">
    <property type="nucleotide sequence ID" value="NZ_FOIS01000001.1"/>
</dbReference>
<reference evidence="3" key="1">
    <citation type="submission" date="2016-10" db="EMBL/GenBank/DDBJ databases">
        <authorList>
            <person name="Varghese N."/>
        </authorList>
    </citation>
    <scope>NUCLEOTIDE SEQUENCE [LARGE SCALE GENOMIC DNA]</scope>
    <source>
        <strain evidence="3">CGMCC 1.12284</strain>
    </source>
</reference>
<evidence type="ECO:0000313" key="2">
    <source>
        <dbReference type="EMBL" id="SEV83350.1"/>
    </source>
</evidence>
<dbReference type="InterPro" id="IPR036237">
    <property type="entry name" value="Xyl_isomerase-like_sf"/>
</dbReference>
<keyword evidence="2" id="KW-0413">Isomerase</keyword>
<dbReference type="STRING" id="1202768.SAMN05216285_0479"/>
<dbReference type="Proteomes" id="UP000183275">
    <property type="component" value="Unassembled WGS sequence"/>
</dbReference>
<dbReference type="SUPFAM" id="SSF51658">
    <property type="entry name" value="Xylose isomerase-like"/>
    <property type="match status" value="1"/>
</dbReference>
<protein>
    <submittedName>
        <fullName evidence="2">Sugar phosphate isomerase/epimerase</fullName>
    </submittedName>
</protein>
<dbReference type="InterPro" id="IPR013022">
    <property type="entry name" value="Xyl_isomerase-like_TIM-brl"/>
</dbReference>
<proteinExistence type="predicted"/>
<accession>A0A1I0M6D8</accession>
<sequence length="322" mass="35991">MEIGVHTPPLADESLDGALAYLSDLGVDAVEPGVGGHPGQDHLVRSEYLDDEAAQTELRKLLDEYGMRISALATHNNPLHPDDERADRADAELREAIRLAAQLDVGTVTCFSGLPAGSPSGEVPNWITAPWPSEHAEAHDYQWEVAVEYWRDLADYADEHGVDIAIEMHPNMLVYEPHGLARLREATNDRVGANFDPSHLYWQGISITDAIRYLGERDAIHHFHAKDTRVYEEQAREKGVLDTTAYDDELERSWLFRSVGYGHDESHWKDVVSTLRLVGYDGALSIEHEDSLTSGREGLEKAVDLLDRAIFETQPGDAYWAE</sequence>
<dbReference type="GO" id="GO:0016853">
    <property type="term" value="F:isomerase activity"/>
    <property type="evidence" value="ECO:0007669"/>
    <property type="project" value="UniProtKB-KW"/>
</dbReference>
<evidence type="ECO:0000313" key="3">
    <source>
        <dbReference type="Proteomes" id="UP000183275"/>
    </source>
</evidence>
<name>A0A1I0M6D8_9EURY</name>
<dbReference type="PANTHER" id="PTHR12110">
    <property type="entry name" value="HYDROXYPYRUVATE ISOMERASE"/>
    <property type="match status" value="1"/>
</dbReference>
<dbReference type="OrthoDB" id="192650at2157"/>
<dbReference type="AlphaFoldDB" id="A0A1I0M6D8"/>